<feature type="compositionally biased region" description="Low complexity" evidence="4">
    <location>
        <begin position="271"/>
        <end position="281"/>
    </location>
</feature>
<dbReference type="OrthoDB" id="20229at2759"/>
<organism evidence="7 8">
    <name type="scientific">Triparma strigata</name>
    <dbReference type="NCBI Taxonomy" id="1606541"/>
    <lineage>
        <taxon>Eukaryota</taxon>
        <taxon>Sar</taxon>
        <taxon>Stramenopiles</taxon>
        <taxon>Ochrophyta</taxon>
        <taxon>Bolidophyceae</taxon>
        <taxon>Parmales</taxon>
        <taxon>Triparmaceae</taxon>
        <taxon>Triparma</taxon>
    </lineage>
</organism>
<dbReference type="AlphaFoldDB" id="A0A9W7B7E7"/>
<keyword evidence="1" id="KW-0813">Transport</keyword>
<dbReference type="Gene3D" id="3.40.30.10">
    <property type="entry name" value="Glutaredoxin"/>
    <property type="match status" value="1"/>
</dbReference>
<dbReference type="PROSITE" id="PS51352">
    <property type="entry name" value="THIOREDOXIN_2"/>
    <property type="match status" value="1"/>
</dbReference>
<dbReference type="GO" id="GO:0005737">
    <property type="term" value="C:cytoplasm"/>
    <property type="evidence" value="ECO:0007669"/>
    <property type="project" value="TreeGrafter"/>
</dbReference>
<dbReference type="InterPro" id="IPR013766">
    <property type="entry name" value="Thioredoxin_domain"/>
</dbReference>
<dbReference type="SUPFAM" id="SSF52833">
    <property type="entry name" value="Thioredoxin-like"/>
    <property type="match status" value="1"/>
</dbReference>
<evidence type="ECO:0000256" key="5">
    <source>
        <dbReference type="SAM" id="Phobius"/>
    </source>
</evidence>
<keyword evidence="5" id="KW-1133">Transmembrane helix</keyword>
<keyword evidence="5" id="KW-0472">Membrane</keyword>
<sequence>MFLPADFVFDLARSCCKMIPSRFLTVFYAANFIVPILYFVIVYPKYRKDGQLQQIGFSTVLTTEEEWVAMLFGSFMLKFRHHATIDESVQKFFMHLKMLSLALTFGCNRRMAYYLIALYCVMFVTIQPGKFQGAQRIEHLNPVSLKSRVRKPTSTADKSAVWLVAFWADWCETCTFLEAMLASLSIKYSKSGLEFGKVDVVKYPELAEEFRIDTSGTSWQLPTIILFYKGVEVKRLPPFKSDGTVVKTKMDEKGVTKFFELDKDVSEMSFKSGKSRASSSKSAKKKD</sequence>
<evidence type="ECO:0000259" key="6">
    <source>
        <dbReference type="PROSITE" id="PS51352"/>
    </source>
</evidence>
<evidence type="ECO:0000256" key="1">
    <source>
        <dbReference type="ARBA" id="ARBA00022448"/>
    </source>
</evidence>
<feature type="domain" description="Thioredoxin" evidence="6">
    <location>
        <begin position="115"/>
        <end position="270"/>
    </location>
</feature>
<evidence type="ECO:0000256" key="4">
    <source>
        <dbReference type="SAM" id="MobiDB-lite"/>
    </source>
</evidence>
<dbReference type="PANTHER" id="PTHR45663:SF11">
    <property type="entry name" value="GEO12009P1"/>
    <property type="match status" value="1"/>
</dbReference>
<evidence type="ECO:0000313" key="7">
    <source>
        <dbReference type="EMBL" id="GMH81234.1"/>
    </source>
</evidence>
<proteinExistence type="predicted"/>
<evidence type="ECO:0000256" key="2">
    <source>
        <dbReference type="ARBA" id="ARBA00022982"/>
    </source>
</evidence>
<keyword evidence="8" id="KW-1185">Reference proteome</keyword>
<dbReference type="PROSITE" id="PS00194">
    <property type="entry name" value="THIOREDOXIN_1"/>
    <property type="match status" value="1"/>
</dbReference>
<feature type="transmembrane region" description="Helical" evidence="5">
    <location>
        <begin position="23"/>
        <end position="43"/>
    </location>
</feature>
<accession>A0A9W7B7E7</accession>
<keyword evidence="3" id="KW-1015">Disulfide bond</keyword>
<evidence type="ECO:0000313" key="8">
    <source>
        <dbReference type="Proteomes" id="UP001165085"/>
    </source>
</evidence>
<keyword evidence="5" id="KW-0812">Transmembrane</keyword>
<dbReference type="GO" id="GO:0015035">
    <property type="term" value="F:protein-disulfide reductase activity"/>
    <property type="evidence" value="ECO:0007669"/>
    <property type="project" value="TreeGrafter"/>
</dbReference>
<dbReference type="EMBL" id="BRXY01000255">
    <property type="protein sequence ID" value="GMH81234.1"/>
    <property type="molecule type" value="Genomic_DNA"/>
</dbReference>
<feature type="transmembrane region" description="Helical" evidence="5">
    <location>
        <begin position="111"/>
        <end position="129"/>
    </location>
</feature>
<protein>
    <recommendedName>
        <fullName evidence="6">Thioredoxin domain-containing protein</fullName>
    </recommendedName>
</protein>
<gene>
    <name evidence="7" type="ORF">TrST_g11781</name>
</gene>
<dbReference type="InterPro" id="IPR017937">
    <property type="entry name" value="Thioredoxin_CS"/>
</dbReference>
<dbReference type="Pfam" id="PF00085">
    <property type="entry name" value="Thioredoxin"/>
    <property type="match status" value="1"/>
</dbReference>
<evidence type="ECO:0000256" key="3">
    <source>
        <dbReference type="ARBA" id="ARBA00023157"/>
    </source>
</evidence>
<keyword evidence="2" id="KW-0249">Electron transport</keyword>
<feature type="region of interest" description="Disordered" evidence="4">
    <location>
        <begin position="268"/>
        <end position="287"/>
    </location>
</feature>
<dbReference type="Proteomes" id="UP001165085">
    <property type="component" value="Unassembled WGS sequence"/>
</dbReference>
<name>A0A9W7B7E7_9STRA</name>
<reference evidence="8" key="1">
    <citation type="journal article" date="2023" name="Commun. Biol.">
        <title>Genome analysis of Parmales, the sister group of diatoms, reveals the evolutionary specialization of diatoms from phago-mixotrophs to photoautotrophs.</title>
        <authorList>
            <person name="Ban H."/>
            <person name="Sato S."/>
            <person name="Yoshikawa S."/>
            <person name="Yamada K."/>
            <person name="Nakamura Y."/>
            <person name="Ichinomiya M."/>
            <person name="Sato N."/>
            <person name="Blanc-Mathieu R."/>
            <person name="Endo H."/>
            <person name="Kuwata A."/>
            <person name="Ogata H."/>
        </authorList>
    </citation>
    <scope>NUCLEOTIDE SEQUENCE [LARGE SCALE GENOMIC DNA]</scope>
    <source>
        <strain evidence="8">NIES 3701</strain>
    </source>
</reference>
<dbReference type="PANTHER" id="PTHR45663">
    <property type="entry name" value="GEO12009P1"/>
    <property type="match status" value="1"/>
</dbReference>
<dbReference type="InterPro" id="IPR036249">
    <property type="entry name" value="Thioredoxin-like_sf"/>
</dbReference>
<comment type="caution">
    <text evidence="7">The sequence shown here is derived from an EMBL/GenBank/DDBJ whole genome shotgun (WGS) entry which is preliminary data.</text>
</comment>